<dbReference type="GO" id="GO:0006284">
    <property type="term" value="P:base-excision repair"/>
    <property type="evidence" value="ECO:0007669"/>
    <property type="project" value="InterPro"/>
</dbReference>
<comment type="cofactor">
    <cofactor evidence="2">
        <name>Zn(2+)</name>
        <dbReference type="ChEBI" id="CHEBI:29105"/>
    </cofactor>
</comment>
<comment type="similarity">
    <text evidence="3">Belongs to the FPG family.</text>
</comment>
<name>A0A9X3N105_9ACTN</name>
<dbReference type="SMART" id="SM01232">
    <property type="entry name" value="H2TH"/>
    <property type="match status" value="1"/>
</dbReference>
<dbReference type="InterPro" id="IPR000214">
    <property type="entry name" value="Znf_DNA_glyclase/AP_lyase"/>
</dbReference>
<organism evidence="17 18">
    <name type="scientific">Solirubrobacter ginsenosidimutans</name>
    <dbReference type="NCBI Taxonomy" id="490573"/>
    <lineage>
        <taxon>Bacteria</taxon>
        <taxon>Bacillati</taxon>
        <taxon>Actinomycetota</taxon>
        <taxon>Thermoleophilia</taxon>
        <taxon>Solirubrobacterales</taxon>
        <taxon>Solirubrobacteraceae</taxon>
        <taxon>Solirubrobacter</taxon>
    </lineage>
</organism>
<dbReference type="PANTHER" id="PTHR22993">
    <property type="entry name" value="FORMAMIDOPYRIMIDINE-DNA GLYCOSYLASE"/>
    <property type="match status" value="1"/>
</dbReference>
<keyword evidence="6 14" id="KW-0863">Zinc-finger</keyword>
<dbReference type="SUPFAM" id="SSF57716">
    <property type="entry name" value="Glucocorticoid receptor-like (DNA-binding domain)"/>
    <property type="match status" value="1"/>
</dbReference>
<keyword evidence="5" id="KW-0227">DNA damage</keyword>
<dbReference type="SUPFAM" id="SSF81624">
    <property type="entry name" value="N-terminal domain of MutM-like DNA repair proteins"/>
    <property type="match status" value="1"/>
</dbReference>
<dbReference type="Pfam" id="PF06827">
    <property type="entry name" value="zf-FPG_IleRS"/>
    <property type="match status" value="1"/>
</dbReference>
<sequence length="248" mass="27450">MPELPEAERARQQIERALGREIVAVDDRDTYVSRPHAPGEIAAALVGHRLTAAHRRGKFLWAETDGGPELGLHLGMAGRIVVDEPAGDNNWDRFVLDFADGGRLALRDKRRLGRAVIEPDFTHIGPDAFEISRDAFRERVGRGSIALKARLLDQKSLAGVGNLLADETLWQAKLSPRRPAGELTDEELDHLRRELRKATRSAIRAGGVHTGDFIPFRKRGAACPRCGTTLERATIGGRTTFWCPKEQT</sequence>
<proteinExistence type="inferred from homology"/>
<dbReference type="InterPro" id="IPR012319">
    <property type="entry name" value="FPG_cat"/>
</dbReference>
<dbReference type="Proteomes" id="UP001149140">
    <property type="component" value="Unassembled WGS sequence"/>
</dbReference>
<evidence type="ECO:0000256" key="10">
    <source>
        <dbReference type="ARBA" id="ARBA00023204"/>
    </source>
</evidence>
<dbReference type="GO" id="GO:0008270">
    <property type="term" value="F:zinc ion binding"/>
    <property type="evidence" value="ECO:0007669"/>
    <property type="project" value="UniProtKB-KW"/>
</dbReference>
<keyword evidence="8" id="KW-0862">Zinc</keyword>
<dbReference type="Gene3D" id="1.10.8.50">
    <property type="match status" value="1"/>
</dbReference>
<keyword evidence="13" id="KW-0326">Glycosidase</keyword>
<gene>
    <name evidence="17" type="ORF">OM076_21650</name>
</gene>
<evidence type="ECO:0000256" key="14">
    <source>
        <dbReference type="PROSITE-ProRule" id="PRU00391"/>
    </source>
</evidence>
<dbReference type="GO" id="GO:0003906">
    <property type="term" value="F:DNA-(apurinic or apyrimidinic site) endonuclease activity"/>
    <property type="evidence" value="ECO:0007669"/>
    <property type="project" value="InterPro"/>
</dbReference>
<reference evidence="17" key="1">
    <citation type="submission" date="2022-10" db="EMBL/GenBank/DDBJ databases">
        <title>The WGS of Solirubrobacter ginsenosidimutans DSM 21036.</title>
        <authorList>
            <person name="Jiang Z."/>
        </authorList>
    </citation>
    <scope>NUCLEOTIDE SEQUENCE</scope>
    <source>
        <strain evidence="17">DSM 21036</strain>
    </source>
</reference>
<evidence type="ECO:0008006" key="19">
    <source>
        <dbReference type="Google" id="ProtNLM"/>
    </source>
</evidence>
<evidence type="ECO:0000256" key="1">
    <source>
        <dbReference type="ARBA" id="ARBA00001668"/>
    </source>
</evidence>
<dbReference type="SMART" id="SM00898">
    <property type="entry name" value="Fapy_DNA_glyco"/>
    <property type="match status" value="1"/>
</dbReference>
<dbReference type="InterPro" id="IPR010663">
    <property type="entry name" value="Znf_FPG/IleRS"/>
</dbReference>
<evidence type="ECO:0000313" key="17">
    <source>
        <dbReference type="EMBL" id="MDA0162893.1"/>
    </source>
</evidence>
<evidence type="ECO:0000259" key="15">
    <source>
        <dbReference type="PROSITE" id="PS51066"/>
    </source>
</evidence>
<evidence type="ECO:0000256" key="7">
    <source>
        <dbReference type="ARBA" id="ARBA00022801"/>
    </source>
</evidence>
<keyword evidence="12" id="KW-0511">Multifunctional enzyme</keyword>
<evidence type="ECO:0000256" key="13">
    <source>
        <dbReference type="ARBA" id="ARBA00023295"/>
    </source>
</evidence>
<dbReference type="RefSeq" id="WP_270042134.1">
    <property type="nucleotide sequence ID" value="NZ_JAPDOD010000021.1"/>
</dbReference>
<comment type="caution">
    <text evidence="17">The sequence shown here is derived from an EMBL/GenBank/DDBJ whole genome shotgun (WGS) entry which is preliminary data.</text>
</comment>
<dbReference type="Gene3D" id="3.20.190.10">
    <property type="entry name" value="MutM-like, N-terminal"/>
    <property type="match status" value="1"/>
</dbReference>
<protein>
    <recommendedName>
        <fullName evidence="19">DNA-(apurinic or apyrimidinic site) lyase</fullName>
    </recommendedName>
</protein>
<evidence type="ECO:0000259" key="16">
    <source>
        <dbReference type="PROSITE" id="PS51068"/>
    </source>
</evidence>
<keyword evidence="18" id="KW-1185">Reference proteome</keyword>
<keyword evidence="11" id="KW-0456">Lyase</keyword>
<dbReference type="GO" id="GO:0008534">
    <property type="term" value="F:oxidized purine nucleobase lesion DNA N-glycosylase activity"/>
    <property type="evidence" value="ECO:0007669"/>
    <property type="project" value="UniProtKB-EC"/>
</dbReference>
<dbReference type="AlphaFoldDB" id="A0A9X3N105"/>
<keyword evidence="9" id="KW-0238">DNA-binding</keyword>
<keyword evidence="7" id="KW-0378">Hydrolase</keyword>
<comment type="catalytic activity">
    <reaction evidence="1">
        <text>Hydrolysis of DNA containing ring-opened 7-methylguanine residues, releasing 2,6-diamino-4-hydroxy-5-(N-methyl)formamidopyrimidine.</text>
        <dbReference type="EC" id="3.2.2.23"/>
    </reaction>
</comment>
<keyword evidence="4" id="KW-0479">Metal-binding</keyword>
<dbReference type="InterPro" id="IPR010979">
    <property type="entry name" value="Ribosomal_uS13-like_H2TH"/>
</dbReference>
<dbReference type="PROSITE" id="PS51066">
    <property type="entry name" value="ZF_FPG_2"/>
    <property type="match status" value="1"/>
</dbReference>
<feature type="domain" description="Formamidopyrimidine-DNA glycosylase catalytic" evidence="16">
    <location>
        <begin position="2"/>
        <end position="113"/>
    </location>
</feature>
<evidence type="ECO:0000256" key="3">
    <source>
        <dbReference type="ARBA" id="ARBA00009409"/>
    </source>
</evidence>
<dbReference type="PROSITE" id="PS51068">
    <property type="entry name" value="FPG_CAT"/>
    <property type="match status" value="1"/>
</dbReference>
<evidence type="ECO:0000256" key="5">
    <source>
        <dbReference type="ARBA" id="ARBA00022763"/>
    </source>
</evidence>
<evidence type="ECO:0000256" key="8">
    <source>
        <dbReference type="ARBA" id="ARBA00022833"/>
    </source>
</evidence>
<dbReference type="EMBL" id="JAPDOD010000021">
    <property type="protein sequence ID" value="MDA0162893.1"/>
    <property type="molecule type" value="Genomic_DNA"/>
</dbReference>
<dbReference type="Pfam" id="PF06831">
    <property type="entry name" value="H2TH"/>
    <property type="match status" value="1"/>
</dbReference>
<accession>A0A9X3N105</accession>
<dbReference type="PANTHER" id="PTHR22993:SF9">
    <property type="entry name" value="FORMAMIDOPYRIMIDINE-DNA GLYCOSYLASE"/>
    <property type="match status" value="1"/>
</dbReference>
<dbReference type="GO" id="GO:0003684">
    <property type="term" value="F:damaged DNA binding"/>
    <property type="evidence" value="ECO:0007669"/>
    <property type="project" value="InterPro"/>
</dbReference>
<evidence type="ECO:0000256" key="6">
    <source>
        <dbReference type="ARBA" id="ARBA00022771"/>
    </source>
</evidence>
<feature type="domain" description="FPG-type" evidence="15">
    <location>
        <begin position="214"/>
        <end position="248"/>
    </location>
</feature>
<evidence type="ECO:0000256" key="4">
    <source>
        <dbReference type="ARBA" id="ARBA00022723"/>
    </source>
</evidence>
<keyword evidence="10" id="KW-0234">DNA repair</keyword>
<dbReference type="SUPFAM" id="SSF46946">
    <property type="entry name" value="S13-like H2TH domain"/>
    <property type="match status" value="1"/>
</dbReference>
<evidence type="ECO:0000256" key="2">
    <source>
        <dbReference type="ARBA" id="ARBA00001947"/>
    </source>
</evidence>
<dbReference type="InterPro" id="IPR015886">
    <property type="entry name" value="H2TH_FPG"/>
</dbReference>
<evidence type="ECO:0000256" key="12">
    <source>
        <dbReference type="ARBA" id="ARBA00023268"/>
    </source>
</evidence>
<dbReference type="Pfam" id="PF01149">
    <property type="entry name" value="Fapy_DNA_glyco"/>
    <property type="match status" value="1"/>
</dbReference>
<dbReference type="GO" id="GO:0016829">
    <property type="term" value="F:lyase activity"/>
    <property type="evidence" value="ECO:0007669"/>
    <property type="project" value="UniProtKB-KW"/>
</dbReference>
<evidence type="ECO:0000256" key="11">
    <source>
        <dbReference type="ARBA" id="ARBA00023239"/>
    </source>
</evidence>
<dbReference type="InterPro" id="IPR035937">
    <property type="entry name" value="FPG_N"/>
</dbReference>
<evidence type="ECO:0000313" key="18">
    <source>
        <dbReference type="Proteomes" id="UP001149140"/>
    </source>
</evidence>
<evidence type="ECO:0000256" key="9">
    <source>
        <dbReference type="ARBA" id="ARBA00023125"/>
    </source>
</evidence>